<feature type="compositionally biased region" description="Basic and acidic residues" evidence="1">
    <location>
        <begin position="14"/>
        <end position="29"/>
    </location>
</feature>
<dbReference type="Proteomes" id="UP001235303">
    <property type="component" value="Unassembled WGS sequence"/>
</dbReference>
<dbReference type="RefSeq" id="WP_283752860.1">
    <property type="nucleotide sequence ID" value="NZ_JAQOSP010000042.1"/>
</dbReference>
<reference evidence="2 3" key="1">
    <citation type="submission" date="2023-01" db="EMBL/GenBank/DDBJ databases">
        <title>Novel diversity within Roseofilum (Cyanobacteria; Desertifilaceae) from marine benthic mats with descriptions of four novel species.</title>
        <authorList>
            <person name="Wang Y."/>
            <person name="Berthold D.E."/>
            <person name="Hu J."/>
            <person name="Lefler F.W."/>
            <person name="Laughinghouse H.D. IV."/>
        </authorList>
    </citation>
    <scope>NUCLEOTIDE SEQUENCE [LARGE SCALE GENOMIC DNA]</scope>
    <source>
        <strain evidence="2 3">BLCC-M154</strain>
    </source>
</reference>
<comment type="caution">
    <text evidence="2">The sequence shown here is derived from an EMBL/GenBank/DDBJ whole genome shotgun (WGS) entry which is preliminary data.</text>
</comment>
<accession>A0ABT7ARP6</accession>
<protein>
    <submittedName>
        <fullName evidence="2">Uncharacterized protein</fullName>
    </submittedName>
</protein>
<dbReference type="EMBL" id="JAQOSP010000042">
    <property type="protein sequence ID" value="MDJ1169099.1"/>
    <property type="molecule type" value="Genomic_DNA"/>
</dbReference>
<gene>
    <name evidence="2" type="ORF">PMG71_06635</name>
</gene>
<evidence type="ECO:0000313" key="2">
    <source>
        <dbReference type="EMBL" id="MDJ1169099.1"/>
    </source>
</evidence>
<feature type="region of interest" description="Disordered" evidence="1">
    <location>
        <begin position="1"/>
        <end position="41"/>
    </location>
</feature>
<evidence type="ECO:0000313" key="3">
    <source>
        <dbReference type="Proteomes" id="UP001235303"/>
    </source>
</evidence>
<keyword evidence="3" id="KW-1185">Reference proteome</keyword>
<proteinExistence type="predicted"/>
<name>A0ABT7ARP6_9CYAN</name>
<evidence type="ECO:0000256" key="1">
    <source>
        <dbReference type="SAM" id="MobiDB-lite"/>
    </source>
</evidence>
<sequence length="41" mass="4724">MKYHSFMQIILGSGDRDRDERSTLERSFPEGDENGQGLSYT</sequence>
<organism evidence="2 3">
    <name type="scientific">Roseofilum acuticapitatum BLCC-M154</name>
    <dbReference type="NCBI Taxonomy" id="3022444"/>
    <lineage>
        <taxon>Bacteria</taxon>
        <taxon>Bacillati</taxon>
        <taxon>Cyanobacteriota</taxon>
        <taxon>Cyanophyceae</taxon>
        <taxon>Desertifilales</taxon>
        <taxon>Desertifilaceae</taxon>
        <taxon>Roseofilum</taxon>
        <taxon>Roseofilum acuticapitatum</taxon>
    </lineage>
</organism>